<sequence length="929" mass="99121">MAPGASRGGVRRRARAGNSSTADGPSAPHPRPSVQGMRGHRVVEVVGGVGVCRTPLYSRGTGAFVASTSHADSHATSSAHSVPCVSNAAVCHPYTSSSARPPILRSTAPVSPSSPPAFVLTGYVPPATQPRASLQASDNRAAIGGVGQSSVPRRPSRRRVADTLVASTSGAHSDTACAAQPASSQPAPYALSAARPPPFRLAPPLRPGNPPAFVLTGYAAPGMQAAVSLQGAANRPVVGGVTRPPVRGRSSRKRPVGTLVASTSSGNSYGAGGEPVAGRALEPRARAERTRKRKPDALAASASSSHAYASTSAQPAPLQSPCSATADSPAPFVLTGYVAPKRRRGRPRSGSASSSHAYASTSAQPAPLHSPFSATAGSPAPFVLAGYIAPKRRRGRPRGDSNTIMAHEPRISSIQVAKASVPIQVRVIRKWKPFANGTKWSYLLVDKYGDAVQAMIEQIEDMRAPNRIKLMACYTVDHYNCIPPPGLYKVALHHAAIRIDSTTPFVPLHDDGGIPTAYYNFTSYETMVLRANLNKVLTDLIGMVYSIEFGDPERKTPRIKLNMEEPSGQKLQVALWPEIAEALDVDMLLDSNYKLIIAFTSVRVTKYFDILQFESTSATRIEVEPELEITRSLRVAYHERNPVEDLTDVVAQKIQVEAAPAEKNRVSIAQILEYDLQAHRGMAYTCAAEITTFTEGKSWRYGTCPICNATMDPQEGAYVCTKHREQEPNYKYCVKCDISDGSGTVSVTIFDQPMAQLLGVSCNDMVRVHGNPHPLTMPEAIAALKNQTKVYQLNNVTKDAGGNLRFAVNRIYRPEVGEKRVLGQSPSSSKATGKKPMLLHTETPPQVVVATKQPMVLHTPDIMPKKPTAVTEDTPPGTGMSAASSTVTPGQVEDQATTRPRAMKKLFADKDAAGHSDSGDVEAAGETQE</sequence>
<feature type="region of interest" description="Disordered" evidence="6">
    <location>
        <begin position="818"/>
        <end position="837"/>
    </location>
</feature>
<dbReference type="Pfam" id="PF08646">
    <property type="entry name" value="Rep_fac-A_C"/>
    <property type="match status" value="1"/>
</dbReference>
<reference evidence="8 9" key="1">
    <citation type="submission" date="2024-04" db="EMBL/GenBank/DDBJ databases">
        <title>The reference genome of an endangered Asteraceae, Deinandra increscens subsp. villosa, native to the Central Coast of California.</title>
        <authorList>
            <person name="Guilliams M."/>
            <person name="Hasenstab-Lehman K."/>
            <person name="Meyer R."/>
            <person name="Mcevoy S."/>
        </authorList>
    </citation>
    <scope>NUCLEOTIDE SEQUENCE [LARGE SCALE GENOMIC DNA]</scope>
    <source>
        <tissue evidence="8">Leaf</tissue>
    </source>
</reference>
<dbReference type="PANTHER" id="PTHR47165">
    <property type="entry name" value="OS03G0429900 PROTEIN"/>
    <property type="match status" value="1"/>
</dbReference>
<evidence type="ECO:0000313" key="9">
    <source>
        <dbReference type="Proteomes" id="UP001408789"/>
    </source>
</evidence>
<feature type="region of interest" description="Disordered" evidence="6">
    <location>
        <begin position="238"/>
        <end position="374"/>
    </location>
</feature>
<gene>
    <name evidence="8" type="ORF">SSX86_022965</name>
</gene>
<keyword evidence="2" id="KW-0479">Metal-binding</keyword>
<keyword evidence="4" id="KW-0862">Zinc</keyword>
<comment type="caution">
    <text evidence="8">The sequence shown here is derived from an EMBL/GenBank/DDBJ whole genome shotgun (WGS) entry which is preliminary data.</text>
</comment>
<dbReference type="PANTHER" id="PTHR47165:SF4">
    <property type="entry name" value="OS03G0429900 PROTEIN"/>
    <property type="match status" value="1"/>
</dbReference>
<dbReference type="CDD" id="cd04476">
    <property type="entry name" value="RPA1_DBD_C"/>
    <property type="match status" value="1"/>
</dbReference>
<organism evidence="8 9">
    <name type="scientific">Deinandra increscens subsp. villosa</name>
    <dbReference type="NCBI Taxonomy" id="3103831"/>
    <lineage>
        <taxon>Eukaryota</taxon>
        <taxon>Viridiplantae</taxon>
        <taxon>Streptophyta</taxon>
        <taxon>Embryophyta</taxon>
        <taxon>Tracheophyta</taxon>
        <taxon>Spermatophyta</taxon>
        <taxon>Magnoliopsida</taxon>
        <taxon>eudicotyledons</taxon>
        <taxon>Gunneridae</taxon>
        <taxon>Pentapetalae</taxon>
        <taxon>asterids</taxon>
        <taxon>campanulids</taxon>
        <taxon>Asterales</taxon>
        <taxon>Asteraceae</taxon>
        <taxon>Asteroideae</taxon>
        <taxon>Heliantheae alliance</taxon>
        <taxon>Madieae</taxon>
        <taxon>Madiinae</taxon>
        <taxon>Deinandra</taxon>
    </lineage>
</organism>
<keyword evidence="3" id="KW-0863">Zinc-finger</keyword>
<feature type="compositionally biased region" description="Polar residues" evidence="6">
    <location>
        <begin position="881"/>
        <end position="898"/>
    </location>
</feature>
<evidence type="ECO:0000256" key="4">
    <source>
        <dbReference type="ARBA" id="ARBA00022833"/>
    </source>
</evidence>
<evidence type="ECO:0000256" key="5">
    <source>
        <dbReference type="ARBA" id="ARBA00023125"/>
    </source>
</evidence>
<accession>A0AAP0GSZ9</accession>
<dbReference type="EMBL" id="JBCNJP010000023">
    <property type="protein sequence ID" value="KAK9058125.1"/>
    <property type="molecule type" value="Genomic_DNA"/>
</dbReference>
<dbReference type="SUPFAM" id="SSF50249">
    <property type="entry name" value="Nucleic acid-binding proteins"/>
    <property type="match status" value="2"/>
</dbReference>
<dbReference type="GO" id="GO:0008270">
    <property type="term" value="F:zinc ion binding"/>
    <property type="evidence" value="ECO:0007669"/>
    <property type="project" value="UniProtKB-KW"/>
</dbReference>
<evidence type="ECO:0000256" key="6">
    <source>
        <dbReference type="SAM" id="MobiDB-lite"/>
    </source>
</evidence>
<dbReference type="InterPro" id="IPR012340">
    <property type="entry name" value="NA-bd_OB-fold"/>
</dbReference>
<evidence type="ECO:0000259" key="7">
    <source>
        <dbReference type="Pfam" id="PF08646"/>
    </source>
</evidence>
<evidence type="ECO:0000256" key="1">
    <source>
        <dbReference type="ARBA" id="ARBA00005690"/>
    </source>
</evidence>
<feature type="compositionally biased region" description="Low complexity" evidence="6">
    <location>
        <begin position="238"/>
        <end position="248"/>
    </location>
</feature>
<feature type="compositionally biased region" description="Low complexity" evidence="6">
    <location>
        <begin position="297"/>
        <end position="313"/>
    </location>
</feature>
<feature type="compositionally biased region" description="Basic and acidic residues" evidence="6">
    <location>
        <begin position="906"/>
        <end position="918"/>
    </location>
</feature>
<name>A0AAP0GSZ9_9ASTR</name>
<evidence type="ECO:0000256" key="2">
    <source>
        <dbReference type="ARBA" id="ARBA00022723"/>
    </source>
</evidence>
<keyword evidence="9" id="KW-1185">Reference proteome</keyword>
<feature type="region of interest" description="Disordered" evidence="6">
    <location>
        <begin position="1"/>
        <end position="38"/>
    </location>
</feature>
<feature type="region of interest" description="Disordered" evidence="6">
    <location>
        <begin position="859"/>
        <end position="929"/>
    </location>
</feature>
<evidence type="ECO:0000313" key="8">
    <source>
        <dbReference type="EMBL" id="KAK9058125.1"/>
    </source>
</evidence>
<dbReference type="InterPro" id="IPR013955">
    <property type="entry name" value="Rep_factor-A_C"/>
</dbReference>
<dbReference type="InterPro" id="IPR047192">
    <property type="entry name" value="Euk_RPA1_DBD_C"/>
</dbReference>
<keyword evidence="5" id="KW-0238">DNA-binding</keyword>
<feature type="compositionally biased region" description="Low complexity" evidence="6">
    <location>
        <begin position="176"/>
        <end position="194"/>
    </location>
</feature>
<dbReference type="Proteomes" id="UP001408789">
    <property type="component" value="Unassembled WGS sequence"/>
</dbReference>
<protein>
    <recommendedName>
        <fullName evidence="7">Replication factor A C-terminal domain-containing protein</fullName>
    </recommendedName>
</protein>
<comment type="similarity">
    <text evidence="1">Belongs to the replication factor A protein 1 family.</text>
</comment>
<dbReference type="AlphaFoldDB" id="A0AAP0GSZ9"/>
<proteinExistence type="inferred from homology"/>
<feature type="region of interest" description="Disordered" evidence="6">
    <location>
        <begin position="139"/>
        <end position="195"/>
    </location>
</feature>
<dbReference type="Gene3D" id="2.40.50.140">
    <property type="entry name" value="Nucleic acid-binding proteins"/>
    <property type="match status" value="2"/>
</dbReference>
<feature type="compositionally biased region" description="Low complexity" evidence="6">
    <location>
        <begin position="348"/>
        <end position="363"/>
    </location>
</feature>
<evidence type="ECO:0000256" key="3">
    <source>
        <dbReference type="ARBA" id="ARBA00022771"/>
    </source>
</evidence>
<feature type="domain" description="Replication factor A C-terminal" evidence="7">
    <location>
        <begin position="685"/>
        <end position="794"/>
    </location>
</feature>
<dbReference type="GO" id="GO:0003677">
    <property type="term" value="F:DNA binding"/>
    <property type="evidence" value="ECO:0007669"/>
    <property type="project" value="UniProtKB-KW"/>
</dbReference>